<name>A0ACC2I5U7_9PEZI</name>
<protein>
    <submittedName>
        <fullName evidence="1">Uncharacterized protein</fullName>
    </submittedName>
</protein>
<evidence type="ECO:0000313" key="1">
    <source>
        <dbReference type="EMBL" id="KAJ8110559.1"/>
    </source>
</evidence>
<evidence type="ECO:0000313" key="2">
    <source>
        <dbReference type="Proteomes" id="UP001153334"/>
    </source>
</evidence>
<dbReference type="EMBL" id="JAPESX010001908">
    <property type="protein sequence ID" value="KAJ8110559.1"/>
    <property type="molecule type" value="Genomic_DNA"/>
</dbReference>
<sequence>MVSFFGLKIGGEKKKKSSKDLQISAPKSRDLDLHDPNAISGNFFDFKGGPAPSYEASVYSLSRQESGQSTLSIASKFKGLKKVAPFASNKFGSSMTDLPTPPSLRHHASNPSIGRRWNTGSSTSLSFAPPSFNPMARPSFKGPLSPSSSMRDDGQPITPVSATPKSPLGQYELKLDLPNDVSSFADFGNFSETVEAPPPLRIKKPASIRRAAGLRTDSQSPQKPPSPPQSIADKETLENPMLEPPPKLPAIEMRPQSAHSHRSIPSGLEELQNAISNFGPTSLPSPSTTPRASEEKPPTAAISPASASPSIKRGSVKPVIQNVRAKRDTLTINPQRRRSLQMRIEAAEGNGIALLSHVDRPKTSSSGRLLERPPPLTLNMGFRLSAADRDGPRSAPFMLHPTRSLTPTSVKSPLRSEVGVQYESSSSLPVNEPSEQHPRPASPSGSSVYDDDDDDTYHHPPSPESTSPVIPLTGPLASPRFPPSSPSPYSYSSAFPFPQKDEVDTDTDHSPTAPPVPPRSLRRNLPTSDSAYWPLPSPVGPSFDRAAMSPSPADSRFRSGSESESISTYEPLDPPRIPASRSESPTFRSFSRPWTPTTSEFTAPPLKRAETAGLLSGLGTGEFGGGLRPPPRSVTVKTPRTEIGPLKNPKTRLGEKNGLGGGFI</sequence>
<reference evidence="1" key="1">
    <citation type="submission" date="2022-11" db="EMBL/GenBank/DDBJ databases">
        <title>Genome Sequence of Nemania bipapillata.</title>
        <authorList>
            <person name="Buettner E."/>
        </authorList>
    </citation>
    <scope>NUCLEOTIDE SEQUENCE</scope>
    <source>
        <strain evidence="1">CP14</strain>
    </source>
</reference>
<organism evidence="1 2">
    <name type="scientific">Nemania bipapillata</name>
    <dbReference type="NCBI Taxonomy" id="110536"/>
    <lineage>
        <taxon>Eukaryota</taxon>
        <taxon>Fungi</taxon>
        <taxon>Dikarya</taxon>
        <taxon>Ascomycota</taxon>
        <taxon>Pezizomycotina</taxon>
        <taxon>Sordariomycetes</taxon>
        <taxon>Xylariomycetidae</taxon>
        <taxon>Xylariales</taxon>
        <taxon>Xylariaceae</taxon>
        <taxon>Nemania</taxon>
    </lineage>
</organism>
<proteinExistence type="predicted"/>
<dbReference type="Proteomes" id="UP001153334">
    <property type="component" value="Unassembled WGS sequence"/>
</dbReference>
<accession>A0ACC2I5U7</accession>
<keyword evidence="2" id="KW-1185">Reference proteome</keyword>
<comment type="caution">
    <text evidence="1">The sequence shown here is derived from an EMBL/GenBank/DDBJ whole genome shotgun (WGS) entry which is preliminary data.</text>
</comment>
<gene>
    <name evidence="1" type="ORF">ONZ43_g5837</name>
</gene>